<dbReference type="GeneID" id="36516892"/>
<feature type="coiled-coil region" evidence="5">
    <location>
        <begin position="325"/>
        <end position="377"/>
    </location>
</feature>
<dbReference type="InterPro" id="IPR030379">
    <property type="entry name" value="G_SEPTIN_dom"/>
</dbReference>
<evidence type="ECO:0000256" key="6">
    <source>
        <dbReference type="SAM" id="MobiDB-lite"/>
    </source>
</evidence>
<dbReference type="AlphaFoldDB" id="A0A2T0FKK0"/>
<evidence type="ECO:0000313" key="8">
    <source>
        <dbReference type="EMBL" id="PRT55524.1"/>
    </source>
</evidence>
<comment type="similarity">
    <text evidence="4">Belongs to the TRAFAC class TrmE-Era-EngA-EngB-Septin-like GTPase superfamily. Septin GTPase family.</text>
</comment>
<dbReference type="GO" id="GO:0005938">
    <property type="term" value="C:cell cortex"/>
    <property type="evidence" value="ECO:0007669"/>
    <property type="project" value="UniProtKB-ARBA"/>
</dbReference>
<dbReference type="Proteomes" id="UP000238350">
    <property type="component" value="Unassembled WGS sequence"/>
</dbReference>
<keyword evidence="2 4" id="KW-0547">Nucleotide-binding</keyword>
<dbReference type="GO" id="GO:0005525">
    <property type="term" value="F:GTP binding"/>
    <property type="evidence" value="ECO:0007669"/>
    <property type="project" value="UniProtKB-KW"/>
</dbReference>
<dbReference type="OrthoDB" id="416553at2759"/>
<evidence type="ECO:0000256" key="3">
    <source>
        <dbReference type="ARBA" id="ARBA00023134"/>
    </source>
</evidence>
<dbReference type="GO" id="GO:0005935">
    <property type="term" value="C:cellular bud neck"/>
    <property type="evidence" value="ECO:0007669"/>
    <property type="project" value="UniProtKB-SubCell"/>
</dbReference>
<dbReference type="Pfam" id="PF00735">
    <property type="entry name" value="Septin"/>
    <property type="match status" value="1"/>
</dbReference>
<evidence type="ECO:0000256" key="4">
    <source>
        <dbReference type="RuleBase" id="RU004560"/>
    </source>
</evidence>
<proteinExistence type="inferred from homology"/>
<dbReference type="PANTHER" id="PTHR18884">
    <property type="entry name" value="SEPTIN"/>
    <property type="match status" value="1"/>
</dbReference>
<dbReference type="GO" id="GO:0032156">
    <property type="term" value="C:septin cytoskeleton"/>
    <property type="evidence" value="ECO:0007669"/>
    <property type="project" value="UniProtKB-ARBA"/>
</dbReference>
<comment type="subcellular location">
    <subcellularLocation>
        <location evidence="1">Bud neck</location>
    </subcellularLocation>
</comment>
<dbReference type="RefSeq" id="XP_024665469.1">
    <property type="nucleotide sequence ID" value="XM_024809701.1"/>
</dbReference>
<dbReference type="STRING" id="45607.A0A2T0FKK0"/>
<keyword evidence="5" id="KW-0175">Coiled coil</keyword>
<feature type="region of interest" description="Disordered" evidence="6">
    <location>
        <begin position="442"/>
        <end position="508"/>
    </location>
</feature>
<keyword evidence="3 4" id="KW-0342">GTP-binding</keyword>
<keyword evidence="9" id="KW-1185">Reference proteome</keyword>
<dbReference type="InterPro" id="IPR016491">
    <property type="entry name" value="Septin"/>
</dbReference>
<accession>A0A2T0FKK0</accession>
<dbReference type="Gene3D" id="3.40.50.300">
    <property type="entry name" value="P-loop containing nucleotide triphosphate hydrolases"/>
    <property type="match status" value="1"/>
</dbReference>
<evidence type="ECO:0000256" key="5">
    <source>
        <dbReference type="SAM" id="Coils"/>
    </source>
</evidence>
<feature type="domain" description="Septin-type G" evidence="7">
    <location>
        <begin position="25"/>
        <end position="299"/>
    </location>
</feature>
<evidence type="ECO:0000313" key="9">
    <source>
        <dbReference type="Proteomes" id="UP000238350"/>
    </source>
</evidence>
<dbReference type="CDD" id="cd01850">
    <property type="entry name" value="CDC_Septin"/>
    <property type="match status" value="1"/>
</dbReference>
<evidence type="ECO:0000256" key="2">
    <source>
        <dbReference type="ARBA" id="ARBA00022741"/>
    </source>
</evidence>
<dbReference type="InterPro" id="IPR027417">
    <property type="entry name" value="P-loop_NTPase"/>
</dbReference>
<protein>
    <submittedName>
        <fullName evidence="8">Septin spn3</fullName>
    </submittedName>
</protein>
<reference evidence="8 9" key="1">
    <citation type="submission" date="2017-04" db="EMBL/GenBank/DDBJ databases">
        <title>Genome sequencing of [Candida] sorbophila.</title>
        <authorList>
            <person name="Ahn J.O."/>
        </authorList>
    </citation>
    <scope>NUCLEOTIDE SEQUENCE [LARGE SCALE GENOMIC DNA]</scope>
    <source>
        <strain evidence="8 9">DS02</strain>
    </source>
</reference>
<name>A0A2T0FKK0_9ASCO</name>
<comment type="caution">
    <text evidence="8">The sequence shown here is derived from an EMBL/GenBank/DDBJ whole genome shotgun (WGS) entry which is preliminary data.</text>
</comment>
<feature type="compositionally biased region" description="Polar residues" evidence="6">
    <location>
        <begin position="381"/>
        <end position="395"/>
    </location>
</feature>
<gene>
    <name evidence="8" type="ORF">B9G98_03144</name>
</gene>
<evidence type="ECO:0000256" key="1">
    <source>
        <dbReference type="ARBA" id="ARBA00004266"/>
    </source>
</evidence>
<organism evidence="8 9">
    <name type="scientific">Wickerhamiella sorbophila</name>
    <dbReference type="NCBI Taxonomy" id="45607"/>
    <lineage>
        <taxon>Eukaryota</taxon>
        <taxon>Fungi</taxon>
        <taxon>Dikarya</taxon>
        <taxon>Ascomycota</taxon>
        <taxon>Saccharomycotina</taxon>
        <taxon>Dipodascomycetes</taxon>
        <taxon>Dipodascales</taxon>
        <taxon>Trichomonascaceae</taxon>
        <taxon>Wickerhamiella</taxon>
    </lineage>
</organism>
<dbReference type="PROSITE" id="PS51719">
    <property type="entry name" value="G_SEPTIN"/>
    <property type="match status" value="1"/>
</dbReference>
<feature type="region of interest" description="Disordered" evidence="6">
    <location>
        <begin position="378"/>
        <end position="410"/>
    </location>
</feature>
<dbReference type="SUPFAM" id="SSF52540">
    <property type="entry name" value="P-loop containing nucleoside triphosphate hydrolases"/>
    <property type="match status" value="1"/>
</dbReference>
<evidence type="ECO:0000259" key="7">
    <source>
        <dbReference type="PROSITE" id="PS51719"/>
    </source>
</evidence>
<dbReference type="EMBL" id="NDIQ01000021">
    <property type="protein sequence ID" value="PRT55524.1"/>
    <property type="molecule type" value="Genomic_DNA"/>
</dbReference>
<sequence length="508" mass="57144">MSVRHASVMSNASTRSHGWNKRAMRKVTFTLLVCGQPGTGKTTFVETLLGKKNLLREKIWNKQQGSNMELYTTTGELDEEDGSRLALTVIDTTGFGESIDSTNDIDYLAEYVETRFDEVLAEESRIRRNPKFRDNRVHACLYFIEPSGHGLRELDIAAMKRLGTVVNVIPVLARADQMTTSERLHFKNQVVEDLNFHEIPIYDFGQDIDDLEEESEYVQLLETVRKAQPFAVVSSTEFAEDGHPLYRRKLRHGSIDITNPKLSDFILLRETILTSFLSDLKDATRDVLYESYRTARLSEPTTASINRRGNRSSLLSPEELAEHANRLKEAQLLRENQQLVESENKIAKEIEERRRQLLEREKELKEMEIRLAREREALASPVQQQSLPDSVQTRFLPNGATPRPTSTATGDEAFADAKEANSGRPSVDKIDTQAASAVDGVVFGAPETPRQMDNENASSPSPPPRSPHRPLSFVGATSPLQIKKGSKEDLPPLPPLDSQETPDLKSHP</sequence>